<feature type="non-terminal residue" evidence="9">
    <location>
        <position position="62"/>
    </location>
</feature>
<protein>
    <recommendedName>
        <fullName evidence="7">Cilia- and flagella-associated protein 45</fullName>
    </recommendedName>
</protein>
<evidence type="ECO:0000256" key="6">
    <source>
        <dbReference type="ARBA" id="ARBA00034116"/>
    </source>
</evidence>
<feature type="non-terminal residue" evidence="9">
    <location>
        <position position="1"/>
    </location>
</feature>
<keyword evidence="5" id="KW-0966">Cell projection</keyword>
<evidence type="ECO:0000256" key="5">
    <source>
        <dbReference type="ARBA" id="ARBA00023273"/>
    </source>
</evidence>
<reference evidence="9 10" key="1">
    <citation type="submission" date="2024-05" db="EMBL/GenBank/DDBJ databases">
        <title>Genome sequencing and assembly of Indian major carp, Cirrhinus mrigala (Hamilton, 1822).</title>
        <authorList>
            <person name="Mohindra V."/>
            <person name="Chowdhury L.M."/>
            <person name="Lal K."/>
            <person name="Jena J.K."/>
        </authorList>
    </citation>
    <scope>NUCLEOTIDE SEQUENCE [LARGE SCALE GENOMIC DNA]</scope>
    <source>
        <strain evidence="9">CM1030</strain>
        <tissue evidence="9">Blood</tissue>
    </source>
</reference>
<accession>A0ABD0P4V9</accession>
<evidence type="ECO:0000313" key="9">
    <source>
        <dbReference type="EMBL" id="KAL0168306.1"/>
    </source>
</evidence>
<dbReference type="PANTHER" id="PTHR15504:SF0">
    <property type="entry name" value="CILIA- AND FLAGELLA-ASSOCIATED PROTEIN 45"/>
    <property type="match status" value="1"/>
</dbReference>
<evidence type="ECO:0000256" key="3">
    <source>
        <dbReference type="ARBA" id="ARBA00023054"/>
    </source>
</evidence>
<keyword evidence="10" id="KW-1185">Reference proteome</keyword>
<dbReference type="Proteomes" id="UP001529510">
    <property type="component" value="Unassembled WGS sequence"/>
</dbReference>
<feature type="domain" description="Trichohyalin-plectin-homology" evidence="8">
    <location>
        <begin position="1"/>
        <end position="62"/>
    </location>
</feature>
<dbReference type="InterPro" id="IPR043597">
    <property type="entry name" value="TPH_dom"/>
</dbReference>
<dbReference type="AlphaFoldDB" id="A0ABD0P4V9"/>
<keyword evidence="2" id="KW-0282">Flagellum</keyword>
<evidence type="ECO:0000256" key="2">
    <source>
        <dbReference type="ARBA" id="ARBA00022846"/>
    </source>
</evidence>
<evidence type="ECO:0000256" key="1">
    <source>
        <dbReference type="ARBA" id="ARBA00004230"/>
    </source>
</evidence>
<organism evidence="9 10">
    <name type="scientific">Cirrhinus mrigala</name>
    <name type="common">Mrigala</name>
    <dbReference type="NCBI Taxonomy" id="683832"/>
    <lineage>
        <taxon>Eukaryota</taxon>
        <taxon>Metazoa</taxon>
        <taxon>Chordata</taxon>
        <taxon>Craniata</taxon>
        <taxon>Vertebrata</taxon>
        <taxon>Euteleostomi</taxon>
        <taxon>Actinopterygii</taxon>
        <taxon>Neopterygii</taxon>
        <taxon>Teleostei</taxon>
        <taxon>Ostariophysi</taxon>
        <taxon>Cypriniformes</taxon>
        <taxon>Cyprinidae</taxon>
        <taxon>Labeoninae</taxon>
        <taxon>Labeonini</taxon>
        <taxon>Cirrhinus</taxon>
    </lineage>
</organism>
<keyword evidence="3" id="KW-0175">Coiled coil</keyword>
<comment type="similarity">
    <text evidence="6">Belongs to the CFAP45 family.</text>
</comment>
<dbReference type="InterPro" id="IPR033253">
    <property type="entry name" value="CFAP45"/>
</dbReference>
<proteinExistence type="inferred from homology"/>
<evidence type="ECO:0000313" key="10">
    <source>
        <dbReference type="Proteomes" id="UP001529510"/>
    </source>
</evidence>
<evidence type="ECO:0000259" key="8">
    <source>
        <dbReference type="Pfam" id="PF13868"/>
    </source>
</evidence>
<dbReference type="Pfam" id="PF13868">
    <property type="entry name" value="TPH"/>
    <property type="match status" value="1"/>
</dbReference>
<gene>
    <name evidence="9" type="ORF">M9458_036528</name>
</gene>
<keyword evidence="4" id="KW-0969">Cilium</keyword>
<dbReference type="PANTHER" id="PTHR15504">
    <property type="entry name" value="NASOPHARYNGEAL EPITHELIUM SPECIFIC PROTEIN 1"/>
    <property type="match status" value="1"/>
</dbReference>
<dbReference type="GO" id="GO:0031514">
    <property type="term" value="C:motile cilium"/>
    <property type="evidence" value="ECO:0007669"/>
    <property type="project" value="UniProtKB-SubCell"/>
</dbReference>
<evidence type="ECO:0000256" key="4">
    <source>
        <dbReference type="ARBA" id="ARBA00023069"/>
    </source>
</evidence>
<name>A0ABD0P4V9_CIRMR</name>
<sequence length="62" mass="7553">DEIRARRNQEAAAREWRRKEKEQTLRKLEVEEKLKAARLEQVTHKEHLLSIEAGRERAEFER</sequence>
<comment type="caution">
    <text evidence="9">The sequence shown here is derived from an EMBL/GenBank/DDBJ whole genome shotgun (WGS) entry which is preliminary data.</text>
</comment>
<evidence type="ECO:0000256" key="7">
    <source>
        <dbReference type="ARBA" id="ARBA00034142"/>
    </source>
</evidence>
<comment type="subcellular location">
    <subcellularLocation>
        <location evidence="1">Cell projection</location>
        <location evidence="1">Cilium</location>
        <location evidence="1">Flagellum</location>
    </subcellularLocation>
</comment>
<dbReference type="EMBL" id="JAMKFB020000018">
    <property type="protein sequence ID" value="KAL0168306.1"/>
    <property type="molecule type" value="Genomic_DNA"/>
</dbReference>